<gene>
    <name evidence="1" type="ORF">FRC98_17505</name>
</gene>
<dbReference type="EMBL" id="VOSM01000011">
    <property type="protein sequence ID" value="TXD34918.1"/>
    <property type="molecule type" value="Genomic_DNA"/>
</dbReference>
<keyword evidence="2" id="KW-1185">Reference proteome</keyword>
<sequence length="358" mass="38944">MSVHPEPRRADAGLVSRRVDGIPQLLREQARRPLIWPLRSVPASEMLVCGVGLSEGPARVLAALACRRVGLAARFVPLSHFALGPPEVEKSTLVVFSQGVCPNAQLALRAAARAEQALVVSGLDEDELVARCPQLGPALEGGRLAVLTIPPEREDGLLLRVQTPAVAHLTAFRLADALAERVGAPRFGLGLREVPEAVAALRDQRLKDSPLDPAHWLAHPIALVSVGESAELLQGLSWKLMEGLWRPLPPVFEALQYAHGPFQAYFGKPLHLIALFAGASPALRAIATQLFEVARSAGHSVEAVWAVHADERAYFEFDAYLNRRLIDALCTVERDLSRWPGHGLDGPLYGFERSWPPR</sequence>
<dbReference type="RefSeq" id="WP_146982725.1">
    <property type="nucleotide sequence ID" value="NZ_VOSM01000011.1"/>
</dbReference>
<organism evidence="1 2">
    <name type="scientific">Lujinxingia vulgaris</name>
    <dbReference type="NCBI Taxonomy" id="2600176"/>
    <lineage>
        <taxon>Bacteria</taxon>
        <taxon>Deltaproteobacteria</taxon>
        <taxon>Bradymonadales</taxon>
        <taxon>Lujinxingiaceae</taxon>
        <taxon>Lujinxingia</taxon>
    </lineage>
</organism>
<protein>
    <recommendedName>
        <fullName evidence="3">SIS domain-containing protein</fullName>
    </recommendedName>
</protein>
<evidence type="ECO:0008006" key="3">
    <source>
        <dbReference type="Google" id="ProtNLM"/>
    </source>
</evidence>
<proteinExistence type="predicted"/>
<dbReference type="OrthoDB" id="184349at2"/>
<evidence type="ECO:0000313" key="2">
    <source>
        <dbReference type="Proteomes" id="UP000321412"/>
    </source>
</evidence>
<accession>A0A5C6XA56</accession>
<reference evidence="1 2" key="1">
    <citation type="submission" date="2019-08" db="EMBL/GenBank/DDBJ databases">
        <title>Bradymonadales sp. TMQ4.</title>
        <authorList>
            <person name="Liang Q."/>
        </authorList>
    </citation>
    <scope>NUCLEOTIDE SEQUENCE [LARGE SCALE GENOMIC DNA]</scope>
    <source>
        <strain evidence="1 2">TMQ4</strain>
    </source>
</reference>
<dbReference type="Proteomes" id="UP000321412">
    <property type="component" value="Unassembled WGS sequence"/>
</dbReference>
<dbReference type="AlphaFoldDB" id="A0A5C6XA56"/>
<name>A0A5C6XA56_9DELT</name>
<comment type="caution">
    <text evidence="1">The sequence shown here is derived from an EMBL/GenBank/DDBJ whole genome shotgun (WGS) entry which is preliminary data.</text>
</comment>
<evidence type="ECO:0000313" key="1">
    <source>
        <dbReference type="EMBL" id="TXD34918.1"/>
    </source>
</evidence>